<dbReference type="PROSITE" id="PS52009">
    <property type="entry name" value="GH84"/>
    <property type="match status" value="1"/>
</dbReference>
<dbReference type="EC" id="3.2.1.169" evidence="6"/>
<reference evidence="10" key="1">
    <citation type="submission" date="2016-11" db="UniProtKB">
        <authorList>
            <consortium name="WormBaseParasite"/>
        </authorList>
    </citation>
    <scope>IDENTIFICATION</scope>
</reference>
<evidence type="ECO:0000256" key="6">
    <source>
        <dbReference type="ARBA" id="ARBA00066938"/>
    </source>
</evidence>
<dbReference type="GO" id="GO:0016231">
    <property type="term" value="F:beta-N-acetylglucosaminidase activity"/>
    <property type="evidence" value="ECO:0007669"/>
    <property type="project" value="TreeGrafter"/>
</dbReference>
<keyword evidence="1" id="KW-0378">Hydrolase</keyword>
<dbReference type="WBParaSite" id="Csp11.Scaffold629.g13428.t1">
    <property type="protein sequence ID" value="Csp11.Scaffold629.g13428.t1"/>
    <property type="gene ID" value="Csp11.Scaffold629.g13428"/>
</dbReference>
<dbReference type="FunFam" id="3.20.20.80:FF:000009">
    <property type="entry name" value="O-GlcNAcase BT_4395"/>
    <property type="match status" value="1"/>
</dbReference>
<dbReference type="Pfam" id="PF07555">
    <property type="entry name" value="NAGidase"/>
    <property type="match status" value="1"/>
</dbReference>
<keyword evidence="9" id="KW-1185">Reference proteome</keyword>
<proteinExistence type="predicted"/>
<dbReference type="GO" id="GO:0102571">
    <property type="term" value="F:[protein]-3-O-(N-acetyl-D-glucosaminyl)-L-serine/L-threonine O-N-acetyl-alpha-D-glucosaminase activity"/>
    <property type="evidence" value="ECO:0007669"/>
    <property type="project" value="UniProtKB-EC"/>
</dbReference>
<dbReference type="Gene3D" id="3.20.20.80">
    <property type="entry name" value="Glycosidases"/>
    <property type="match status" value="1"/>
</dbReference>
<evidence type="ECO:0000256" key="3">
    <source>
        <dbReference type="ARBA" id="ARBA00030512"/>
    </source>
</evidence>
<dbReference type="Proteomes" id="UP000095282">
    <property type="component" value="Unplaced"/>
</dbReference>
<comment type="catalytic activity">
    <reaction evidence="4">
        <text>3-O-(N-acetyl-beta-D-glucosaminyl)-L-seryl-[protein] + H2O = N-acetyl-D-glucosamine + L-seryl-[protein]</text>
        <dbReference type="Rhea" id="RHEA:48876"/>
        <dbReference type="Rhea" id="RHEA-COMP:9863"/>
        <dbReference type="Rhea" id="RHEA-COMP:12251"/>
        <dbReference type="ChEBI" id="CHEBI:15377"/>
        <dbReference type="ChEBI" id="CHEBI:29999"/>
        <dbReference type="ChEBI" id="CHEBI:90838"/>
        <dbReference type="ChEBI" id="CHEBI:506227"/>
        <dbReference type="EC" id="3.2.1.169"/>
    </reaction>
</comment>
<dbReference type="AlphaFoldDB" id="A0A1I7TZS3"/>
<protein>
    <recommendedName>
        <fullName evidence="6">protein O-GlcNAcase</fullName>
        <ecNumber evidence="6">3.2.1.169</ecNumber>
    </recommendedName>
    <alternativeName>
        <fullName evidence="3">Beta-N-acetylhexosaminidase</fullName>
    </alternativeName>
    <alternativeName>
        <fullName evidence="7">Beta-hexosaminidase</fullName>
    </alternativeName>
</protein>
<evidence type="ECO:0000256" key="4">
    <source>
        <dbReference type="ARBA" id="ARBA00050933"/>
    </source>
</evidence>
<name>A0A1I7TZS3_9PELO</name>
<feature type="domain" description="GH84" evidence="8">
    <location>
        <begin position="18"/>
        <end position="293"/>
    </location>
</feature>
<dbReference type="InterPro" id="IPR051822">
    <property type="entry name" value="Glycosyl_Hydrolase_84"/>
</dbReference>
<comment type="catalytic activity">
    <reaction evidence="5">
        <text>3-O-(N-acetyl-beta-D-glucosaminyl)-L-threonyl-[protein] + H2O = L-threonyl-[protein] + N-acetyl-D-glucosamine</text>
        <dbReference type="Rhea" id="RHEA:48892"/>
        <dbReference type="Rhea" id="RHEA-COMP:11060"/>
        <dbReference type="Rhea" id="RHEA-COMP:12252"/>
        <dbReference type="ChEBI" id="CHEBI:15377"/>
        <dbReference type="ChEBI" id="CHEBI:30013"/>
        <dbReference type="ChEBI" id="CHEBI:90840"/>
        <dbReference type="ChEBI" id="CHEBI:506227"/>
        <dbReference type="EC" id="3.2.1.169"/>
    </reaction>
</comment>
<evidence type="ECO:0000256" key="5">
    <source>
        <dbReference type="ARBA" id="ARBA00052136"/>
    </source>
</evidence>
<dbReference type="Gene3D" id="3.40.630.30">
    <property type="match status" value="1"/>
</dbReference>
<evidence type="ECO:0000313" key="10">
    <source>
        <dbReference type="WBParaSite" id="Csp11.Scaffold629.g13428.t1"/>
    </source>
</evidence>
<dbReference type="Gene3D" id="1.20.58.240">
    <property type="entry name" value="STAT, domain 1"/>
    <property type="match status" value="1"/>
</dbReference>
<dbReference type="eggNOG" id="KOG3698">
    <property type="taxonomic scope" value="Eukaryota"/>
</dbReference>
<evidence type="ECO:0000256" key="7">
    <source>
        <dbReference type="ARBA" id="ARBA00076634"/>
    </source>
</evidence>
<dbReference type="InterPro" id="IPR011496">
    <property type="entry name" value="O-GlcNAcase_cat"/>
</dbReference>
<dbReference type="InterPro" id="IPR017853">
    <property type="entry name" value="GH"/>
</dbReference>
<dbReference type="PANTHER" id="PTHR13170:SF16">
    <property type="entry name" value="PROTEIN O-GLCNACASE"/>
    <property type="match status" value="1"/>
</dbReference>
<accession>A0A1I7TZS3</accession>
<dbReference type="SUPFAM" id="SSF51445">
    <property type="entry name" value="(Trans)glycosidases"/>
    <property type="match status" value="1"/>
</dbReference>
<organism evidence="9 10">
    <name type="scientific">Caenorhabditis tropicalis</name>
    <dbReference type="NCBI Taxonomy" id="1561998"/>
    <lineage>
        <taxon>Eukaryota</taxon>
        <taxon>Metazoa</taxon>
        <taxon>Ecdysozoa</taxon>
        <taxon>Nematoda</taxon>
        <taxon>Chromadorea</taxon>
        <taxon>Rhabditida</taxon>
        <taxon>Rhabditina</taxon>
        <taxon>Rhabditomorpha</taxon>
        <taxon>Rhabditoidea</taxon>
        <taxon>Rhabditidae</taxon>
        <taxon>Peloderinae</taxon>
        <taxon>Caenorhabditis</taxon>
    </lineage>
</organism>
<evidence type="ECO:0000313" key="9">
    <source>
        <dbReference type="Proteomes" id="UP000095282"/>
    </source>
</evidence>
<dbReference type="FunFam" id="1.20.58.240:FF:000004">
    <property type="entry name" value="O-GlcNAc selective N-Acetyl-beta-D-glucosaminidase (O-GlcNAcase)"/>
    <property type="match status" value="1"/>
</dbReference>
<keyword evidence="2" id="KW-0326">Glycosidase</keyword>
<dbReference type="STRING" id="1561998.A0A1I7TZS3"/>
<dbReference type="PANTHER" id="PTHR13170">
    <property type="entry name" value="O-GLCNACASE"/>
    <property type="match status" value="1"/>
</dbReference>
<evidence type="ECO:0000256" key="1">
    <source>
        <dbReference type="ARBA" id="ARBA00022801"/>
    </source>
</evidence>
<evidence type="ECO:0000259" key="8">
    <source>
        <dbReference type="PROSITE" id="PS52009"/>
    </source>
</evidence>
<evidence type="ECO:0000256" key="2">
    <source>
        <dbReference type="ARBA" id="ARBA00023295"/>
    </source>
</evidence>
<dbReference type="GO" id="GO:0009100">
    <property type="term" value="P:glycoprotein metabolic process"/>
    <property type="evidence" value="ECO:0007669"/>
    <property type="project" value="TreeGrafter"/>
</dbReference>
<sequence length="853" mass="97338">MERDKSFNRREAIKNSSYICGVVEGFYGRPWTLEQRKHLYKRQSHLGLYTYLYAPKDDIKHRSLWRDLYNNEEMTYLRSLVESAKDNNVNFVYAISPGLDILYSSDKEMDTLKEKLDQVKSVGCTSFAVLFDDITVEMQEADQEKFKSFAHAHVYIANTLFKYLETKVFMFCPTEYCETRAVPTLESSEYLNTIGELLEKDIHIMWTGPHVISRKLTVEHLARVGAVMRRKPLIWDNLHANDYDAKKIFMGPLTERSVQIKEYTSGFLSNPSGKYEANFVPVHTLSDWNAADRDLLPNEATPTEDKRCLFNIECDKETVYVPEISMTNAAVTWIEEFLQTTTASSPPILTADVVGYIVEHRPDVWLLDLPEKHGVIHPEPVAPPEVPSENIIQTAVAPEEPAPSELNSLAADYSQPMETEEESVEDESMVVVEEEVAAPTAFSGLVTSEEELKSQRLALLTSMCEIFYLPFENGPRVQNLFRDFTWLMQNASVMKKSFKEIETLDPLQSEWLVKYDGVNEFLTNAIDAFYFVTQAPNKSLLAEIVPYAFNAHGCCVVLIAVARWMMRGFALDNPDNNLLDDFGSTDESWISQSGFKAETLRVLSVVDNIEKILDSKILLPLCMFCFDIRPFTMADKDYISSMVTVMLTDNQELLRHRAENFADRNIIPFLCSGAEHNFLCEKVDETGHKPVCYATAHSDGQVLSNFLITYTEQLKEKYKQLIEDSQVGSTKLTDEYIEFLRKSQTPIDPDDWFPKIPAEIFENYPAWVETYFGMDSTDSHPMKKVLNVIAITLGMNGSPGYFITVDINDVERQKYFMILGLTDLGLSTCQRFRILGQKLTSISRQSSTSSDNL</sequence>